<evidence type="ECO:0000256" key="2">
    <source>
        <dbReference type="SAM" id="SignalP"/>
    </source>
</evidence>
<dbReference type="InterPro" id="IPR002048">
    <property type="entry name" value="EF_hand_dom"/>
</dbReference>
<dbReference type="EMBL" id="BRYB01003273">
    <property type="protein sequence ID" value="GMI33885.1"/>
    <property type="molecule type" value="Genomic_DNA"/>
</dbReference>
<feature type="compositionally biased region" description="Pro residues" evidence="1">
    <location>
        <begin position="59"/>
        <end position="73"/>
    </location>
</feature>
<evidence type="ECO:0000313" key="5">
    <source>
        <dbReference type="Proteomes" id="UP001165060"/>
    </source>
</evidence>
<dbReference type="Proteomes" id="UP001165060">
    <property type="component" value="Unassembled WGS sequence"/>
</dbReference>
<keyword evidence="5" id="KW-1185">Reference proteome</keyword>
<reference evidence="4 5" key="1">
    <citation type="journal article" date="2023" name="Commun. Biol.">
        <title>Genome analysis of Parmales, the sister group of diatoms, reveals the evolutionary specialization of diatoms from phago-mixotrophs to photoautotrophs.</title>
        <authorList>
            <person name="Ban H."/>
            <person name="Sato S."/>
            <person name="Yoshikawa S."/>
            <person name="Yamada K."/>
            <person name="Nakamura Y."/>
            <person name="Ichinomiya M."/>
            <person name="Sato N."/>
            <person name="Blanc-Mathieu R."/>
            <person name="Endo H."/>
            <person name="Kuwata A."/>
            <person name="Ogata H."/>
        </authorList>
    </citation>
    <scope>NUCLEOTIDE SEQUENCE [LARGE SCALE GENOMIC DNA]</scope>
</reference>
<evidence type="ECO:0000256" key="1">
    <source>
        <dbReference type="SAM" id="MobiDB-lite"/>
    </source>
</evidence>
<evidence type="ECO:0000313" key="4">
    <source>
        <dbReference type="EMBL" id="GMI33885.1"/>
    </source>
</evidence>
<gene>
    <name evidence="4" type="ORF">TeGR_g11970</name>
</gene>
<feature type="compositionally biased region" description="Pro residues" evidence="1">
    <location>
        <begin position="19"/>
        <end position="32"/>
    </location>
</feature>
<keyword evidence="2" id="KW-0732">Signal</keyword>
<proteinExistence type="predicted"/>
<name>A0ABQ6MUW2_9STRA</name>
<dbReference type="PROSITE" id="PS50222">
    <property type="entry name" value="EF_HAND_2"/>
    <property type="match status" value="1"/>
</dbReference>
<accession>A0ABQ6MUW2</accession>
<feature type="signal peptide" evidence="2">
    <location>
        <begin position="1"/>
        <end position="16"/>
    </location>
</feature>
<feature type="chain" id="PRO_5047480134" description="EF-hand domain-containing protein" evidence="2">
    <location>
        <begin position="17"/>
        <end position="326"/>
    </location>
</feature>
<dbReference type="SUPFAM" id="SSF47473">
    <property type="entry name" value="EF-hand"/>
    <property type="match status" value="1"/>
</dbReference>
<evidence type="ECO:0000259" key="3">
    <source>
        <dbReference type="PROSITE" id="PS50222"/>
    </source>
</evidence>
<feature type="region of interest" description="Disordered" evidence="1">
    <location>
        <begin position="14"/>
        <end position="75"/>
    </location>
</feature>
<protein>
    <recommendedName>
        <fullName evidence="3">EF-hand domain-containing protein</fullName>
    </recommendedName>
</protein>
<sequence length="326" mass="34589">MARPALLLLLLSSSSSFLPPSPRPFLPRPLPSSPGDVFTVDPEGPHSSSSTIAVTLPPDAFPPSPSPSTPPSPSSLTLLVGYDAWTGDTEPSLILPFPPSPPYTVSLPIPNFATSLKLLATDGIRYLPPAPQSVHVTYCTADGGGGKTVHLLHDEATGKKTQIGEEERPDPQELEKALRSRMGAPTPDAEPEPDLTVEVDAGLSSAVASVQVTTVLTVRPGSEDVIRGFLAEADVVGKSLGMGNMEIGEARQAFDTFDVEMEGTNLVPFEDLGRALVGAGFPLDVEDLKALIGEFVESLDKGGVRMGEFIRMYDYLDKEEEGINMV</sequence>
<organism evidence="4 5">
    <name type="scientific">Tetraparma gracilis</name>
    <dbReference type="NCBI Taxonomy" id="2962635"/>
    <lineage>
        <taxon>Eukaryota</taxon>
        <taxon>Sar</taxon>
        <taxon>Stramenopiles</taxon>
        <taxon>Ochrophyta</taxon>
        <taxon>Bolidophyceae</taxon>
        <taxon>Parmales</taxon>
        <taxon>Triparmaceae</taxon>
        <taxon>Tetraparma</taxon>
    </lineage>
</organism>
<dbReference type="InterPro" id="IPR011992">
    <property type="entry name" value="EF-hand-dom_pair"/>
</dbReference>
<comment type="caution">
    <text evidence="4">The sequence shown here is derived from an EMBL/GenBank/DDBJ whole genome shotgun (WGS) entry which is preliminary data.</text>
</comment>
<feature type="domain" description="EF-hand" evidence="3">
    <location>
        <begin position="245"/>
        <end position="282"/>
    </location>
</feature>
<dbReference type="Gene3D" id="1.10.238.10">
    <property type="entry name" value="EF-hand"/>
    <property type="match status" value="1"/>
</dbReference>